<dbReference type="SUPFAM" id="SSF46689">
    <property type="entry name" value="Homeodomain-like"/>
    <property type="match status" value="1"/>
</dbReference>
<dbReference type="GO" id="GO:0097367">
    <property type="term" value="F:carbohydrate derivative binding"/>
    <property type="evidence" value="ECO:0007669"/>
    <property type="project" value="InterPro"/>
</dbReference>
<evidence type="ECO:0000256" key="2">
    <source>
        <dbReference type="ARBA" id="ARBA00023125"/>
    </source>
</evidence>
<evidence type="ECO:0000259" key="4">
    <source>
        <dbReference type="PROSITE" id="PS51071"/>
    </source>
</evidence>
<dbReference type="GO" id="GO:1901135">
    <property type="term" value="P:carbohydrate derivative metabolic process"/>
    <property type="evidence" value="ECO:0007669"/>
    <property type="project" value="InterPro"/>
</dbReference>
<dbReference type="PANTHER" id="PTHR30514:SF18">
    <property type="entry name" value="RPIR-FAMILY TRANSCRIPTIONAL REGULATOR"/>
    <property type="match status" value="1"/>
</dbReference>
<dbReference type="Pfam" id="PF01418">
    <property type="entry name" value="HTH_6"/>
    <property type="match status" value="1"/>
</dbReference>
<dbReference type="PANTHER" id="PTHR30514">
    <property type="entry name" value="GLUCOKINASE"/>
    <property type="match status" value="1"/>
</dbReference>
<protein>
    <submittedName>
        <fullName evidence="5">Transcriptional regulator, RpiR family</fullName>
    </submittedName>
</protein>
<keyword evidence="6" id="KW-1185">Reference proteome</keyword>
<evidence type="ECO:0000256" key="3">
    <source>
        <dbReference type="ARBA" id="ARBA00023163"/>
    </source>
</evidence>
<keyword evidence="2" id="KW-0238">DNA-binding</keyword>
<accession>A0A1M5X2M9</accession>
<organism evidence="5 6">
    <name type="scientific">Marivita hallyeonensis</name>
    <dbReference type="NCBI Taxonomy" id="996342"/>
    <lineage>
        <taxon>Bacteria</taxon>
        <taxon>Pseudomonadati</taxon>
        <taxon>Pseudomonadota</taxon>
        <taxon>Alphaproteobacteria</taxon>
        <taxon>Rhodobacterales</taxon>
        <taxon>Roseobacteraceae</taxon>
        <taxon>Marivita</taxon>
    </lineage>
</organism>
<dbReference type="PROSITE" id="PS51071">
    <property type="entry name" value="HTH_RPIR"/>
    <property type="match status" value="1"/>
</dbReference>
<dbReference type="STRING" id="996342.SAMN05443551_3670"/>
<keyword evidence="3" id="KW-0804">Transcription</keyword>
<dbReference type="InterPro" id="IPR046348">
    <property type="entry name" value="SIS_dom_sf"/>
</dbReference>
<evidence type="ECO:0000313" key="6">
    <source>
        <dbReference type="Proteomes" id="UP000184221"/>
    </source>
</evidence>
<dbReference type="InterPro" id="IPR000281">
    <property type="entry name" value="HTH_RpiR"/>
</dbReference>
<feature type="domain" description="HTH rpiR-type" evidence="4">
    <location>
        <begin position="1"/>
        <end position="77"/>
    </location>
</feature>
<dbReference type="InterPro" id="IPR035472">
    <property type="entry name" value="RpiR-like_SIS"/>
</dbReference>
<dbReference type="InterPro" id="IPR001347">
    <property type="entry name" value="SIS_dom"/>
</dbReference>
<evidence type="ECO:0000313" key="5">
    <source>
        <dbReference type="EMBL" id="SHH93842.1"/>
    </source>
</evidence>
<dbReference type="Pfam" id="PF01380">
    <property type="entry name" value="SIS"/>
    <property type="match status" value="1"/>
</dbReference>
<dbReference type="GO" id="GO:0003700">
    <property type="term" value="F:DNA-binding transcription factor activity"/>
    <property type="evidence" value="ECO:0007669"/>
    <property type="project" value="InterPro"/>
</dbReference>
<dbReference type="InterPro" id="IPR047640">
    <property type="entry name" value="RpiR-like"/>
</dbReference>
<dbReference type="SUPFAM" id="SSF53697">
    <property type="entry name" value="SIS domain"/>
    <property type="match status" value="1"/>
</dbReference>
<dbReference type="Proteomes" id="UP000184221">
    <property type="component" value="Unassembled WGS sequence"/>
</dbReference>
<dbReference type="EMBL" id="FQXC01000005">
    <property type="protein sequence ID" value="SHH93842.1"/>
    <property type="molecule type" value="Genomic_DNA"/>
</dbReference>
<reference evidence="5 6" key="1">
    <citation type="submission" date="2016-11" db="EMBL/GenBank/DDBJ databases">
        <authorList>
            <person name="Jaros S."/>
            <person name="Januszkiewicz K."/>
            <person name="Wedrychowicz H."/>
        </authorList>
    </citation>
    <scope>NUCLEOTIDE SEQUENCE [LARGE SCALE GENOMIC DNA]</scope>
    <source>
        <strain evidence="5 6">DSM 29431</strain>
    </source>
</reference>
<dbReference type="RefSeq" id="WP_072779534.1">
    <property type="nucleotide sequence ID" value="NZ_FQXC01000005.1"/>
</dbReference>
<dbReference type="CDD" id="cd05013">
    <property type="entry name" value="SIS_RpiR"/>
    <property type="match status" value="1"/>
</dbReference>
<gene>
    <name evidence="5" type="ORF">SAMN05443551_3670</name>
</gene>
<proteinExistence type="predicted"/>
<dbReference type="OrthoDB" id="3574600at2"/>
<dbReference type="Gene3D" id="3.40.50.10490">
    <property type="entry name" value="Glucose-6-phosphate isomerase like protein, domain 1"/>
    <property type="match status" value="1"/>
</dbReference>
<sequence>MTVRSTISAASDSLTQSERKLAATILSNYPFKGLLNIQELAEEAGVSAASISRFTAKLGLDGYADMQRKLLEELRRGDISPVDLHERSTRIEGSFLAGFLSRAAAQIETAGDAITDGQFDRITALLSDQRRQVFALGGRISDTIARHLTFHLAQSREGVEHMSRDIESWPGHLLRMRPGDVVFLVDFRRYEHTLERLAQALATKKVKIVLLTDSWISPIKNNAAEVLAVPIETGTVWDSYAAALAIVEALVARVAELTWDETRDRIELWDATRALTTETKT</sequence>
<name>A0A1M5X2M9_9RHOB</name>
<dbReference type="GO" id="GO:0003677">
    <property type="term" value="F:DNA binding"/>
    <property type="evidence" value="ECO:0007669"/>
    <property type="project" value="UniProtKB-KW"/>
</dbReference>
<dbReference type="InterPro" id="IPR036388">
    <property type="entry name" value="WH-like_DNA-bd_sf"/>
</dbReference>
<dbReference type="Gene3D" id="1.10.10.10">
    <property type="entry name" value="Winged helix-like DNA-binding domain superfamily/Winged helix DNA-binding domain"/>
    <property type="match status" value="1"/>
</dbReference>
<evidence type="ECO:0000256" key="1">
    <source>
        <dbReference type="ARBA" id="ARBA00023015"/>
    </source>
</evidence>
<dbReference type="AlphaFoldDB" id="A0A1M5X2M9"/>
<dbReference type="InterPro" id="IPR009057">
    <property type="entry name" value="Homeodomain-like_sf"/>
</dbReference>
<keyword evidence="1" id="KW-0805">Transcription regulation</keyword>